<dbReference type="STRING" id="1123237.Salmuc_05616"/>
<dbReference type="InterPro" id="IPR038135">
    <property type="entry name" value="Methylthiotransferase_N_sf"/>
</dbReference>
<dbReference type="NCBIfam" id="TIGR00089">
    <property type="entry name" value="MiaB/RimO family radical SAM methylthiotransferase"/>
    <property type="match status" value="1"/>
</dbReference>
<dbReference type="PANTHER" id="PTHR43020">
    <property type="entry name" value="CDK5 REGULATORY SUBUNIT-ASSOCIATED PROTEIN 1"/>
    <property type="match status" value="1"/>
</dbReference>
<dbReference type="HAMAP" id="MF_01864">
    <property type="entry name" value="tRNA_metthiotr_MiaB"/>
    <property type="match status" value="1"/>
</dbReference>
<dbReference type="InterPro" id="IPR006463">
    <property type="entry name" value="MiaB_methiolase"/>
</dbReference>
<feature type="domain" description="Radical SAM core" evidence="17">
    <location>
        <begin position="145"/>
        <end position="374"/>
    </location>
</feature>
<evidence type="ECO:0000256" key="1">
    <source>
        <dbReference type="ARBA" id="ARBA00003234"/>
    </source>
</evidence>
<feature type="binding site" evidence="14">
    <location>
        <position position="159"/>
    </location>
    <ligand>
        <name>[4Fe-4S] cluster</name>
        <dbReference type="ChEBI" id="CHEBI:49883"/>
        <label>2</label>
        <note>4Fe-4S-S-AdoMet</note>
    </ligand>
</feature>
<dbReference type="RefSeq" id="WP_020038486.1">
    <property type="nucleotide sequence ID" value="NZ_KE557278.1"/>
</dbReference>
<dbReference type="GO" id="GO:0035597">
    <property type="term" value="F:tRNA-2-methylthio-N(6)-dimethylallyladenosine(37) synthase activity"/>
    <property type="evidence" value="ECO:0007669"/>
    <property type="project" value="UniProtKB-EC"/>
</dbReference>
<evidence type="ECO:0000256" key="5">
    <source>
        <dbReference type="ARBA" id="ARBA00022691"/>
    </source>
</evidence>
<dbReference type="PROSITE" id="PS51918">
    <property type="entry name" value="RADICAL_SAM"/>
    <property type="match status" value="1"/>
</dbReference>
<feature type="binding site" evidence="14">
    <location>
        <position position="50"/>
    </location>
    <ligand>
        <name>[4Fe-4S] cluster</name>
        <dbReference type="ChEBI" id="CHEBI:49883"/>
        <label>1</label>
    </ligand>
</feature>
<dbReference type="PROSITE" id="PS51449">
    <property type="entry name" value="MTTASE_N"/>
    <property type="match status" value="1"/>
</dbReference>
<comment type="cofactor">
    <cofactor evidence="14">
        <name>[4Fe-4S] cluster</name>
        <dbReference type="ChEBI" id="CHEBI:49883"/>
    </cofactor>
    <text evidence="14">Binds 2 [4Fe-4S] clusters. One cluster is coordinated with 3 cysteines and an exchangeable S-adenosyl-L-methionine.</text>
</comment>
<evidence type="ECO:0000313" key="19">
    <source>
        <dbReference type="Proteomes" id="UP000015347"/>
    </source>
</evidence>
<dbReference type="Gene3D" id="3.40.50.12160">
    <property type="entry name" value="Methylthiotransferase, N-terminal domain"/>
    <property type="match status" value="1"/>
</dbReference>
<dbReference type="GO" id="GO:0051539">
    <property type="term" value="F:4 iron, 4 sulfur cluster binding"/>
    <property type="evidence" value="ECO:0007669"/>
    <property type="project" value="UniProtKB-UniRule"/>
</dbReference>
<reference evidence="19" key="1">
    <citation type="journal article" date="2014" name="Stand. Genomic Sci.">
        <title>Genome sequence of the exopolysaccharide-producing Salipiger mucosus type strain (DSM 16094(T)), a moderately halophilic member of the Roseobacter clade.</title>
        <authorList>
            <person name="Riedel T."/>
            <person name="Spring S."/>
            <person name="Fiebig A."/>
            <person name="Petersen J."/>
            <person name="Kyrpides N.C."/>
            <person name="Goker M."/>
            <person name="Klenk H.P."/>
        </authorList>
    </citation>
    <scope>NUCLEOTIDE SEQUENCE [LARGE SCALE GENOMIC DNA]</scope>
    <source>
        <strain evidence="19">DSM 16094</strain>
    </source>
</reference>
<dbReference type="FunFam" id="3.40.50.12160:FF:000001">
    <property type="entry name" value="tRNA-2-methylthio-N(6)-dimethylallyladenosine synthase"/>
    <property type="match status" value="1"/>
</dbReference>
<organism evidence="18 19">
    <name type="scientific">Salipiger mucosus DSM 16094</name>
    <dbReference type="NCBI Taxonomy" id="1123237"/>
    <lineage>
        <taxon>Bacteria</taxon>
        <taxon>Pseudomonadati</taxon>
        <taxon>Pseudomonadota</taxon>
        <taxon>Alphaproteobacteria</taxon>
        <taxon>Rhodobacterales</taxon>
        <taxon>Roseobacteraceae</taxon>
        <taxon>Salipiger</taxon>
    </lineage>
</organism>
<dbReference type="SFLD" id="SFLDG01061">
    <property type="entry name" value="methylthiotransferase"/>
    <property type="match status" value="1"/>
</dbReference>
<dbReference type="InterPro" id="IPR013848">
    <property type="entry name" value="Methylthiotransferase_N"/>
</dbReference>
<evidence type="ECO:0000256" key="11">
    <source>
        <dbReference type="ARBA" id="ARBA00050926"/>
    </source>
</evidence>
<keyword evidence="8 14" id="KW-0408">Iron</keyword>
<evidence type="ECO:0000256" key="12">
    <source>
        <dbReference type="ARBA" id="ARBA00052380"/>
    </source>
</evidence>
<dbReference type="GO" id="GO:0005829">
    <property type="term" value="C:cytosol"/>
    <property type="evidence" value="ECO:0007669"/>
    <property type="project" value="TreeGrafter"/>
</dbReference>
<dbReference type="NCBIfam" id="TIGR01574">
    <property type="entry name" value="miaB-methiolase"/>
    <property type="match status" value="1"/>
</dbReference>
<dbReference type="PANTHER" id="PTHR43020:SF2">
    <property type="entry name" value="MITOCHONDRIAL TRNA METHYLTHIOTRANSFERASE CDK5RAP1"/>
    <property type="match status" value="1"/>
</dbReference>
<keyword evidence="6 14" id="KW-0819">tRNA processing</keyword>
<comment type="subunit">
    <text evidence="14">Monomer.</text>
</comment>
<proteinExistence type="inferred from homology"/>
<dbReference type="InterPro" id="IPR005839">
    <property type="entry name" value="Methylthiotransferase"/>
</dbReference>
<evidence type="ECO:0000259" key="15">
    <source>
        <dbReference type="PROSITE" id="PS50926"/>
    </source>
</evidence>
<evidence type="ECO:0000256" key="7">
    <source>
        <dbReference type="ARBA" id="ARBA00022723"/>
    </source>
</evidence>
<evidence type="ECO:0000259" key="17">
    <source>
        <dbReference type="PROSITE" id="PS51918"/>
    </source>
</evidence>
<dbReference type="SFLD" id="SFLDF00273">
    <property type="entry name" value="(dimethylallyl)adenosine_tRNA"/>
    <property type="match status" value="1"/>
</dbReference>
<comment type="similarity">
    <text evidence="14">Belongs to the methylthiotransferase family. MiaB subfamily.</text>
</comment>
<dbReference type="PROSITE" id="PS50926">
    <property type="entry name" value="TRAM"/>
    <property type="match status" value="1"/>
</dbReference>
<feature type="binding site" evidence="14">
    <location>
        <position position="14"/>
    </location>
    <ligand>
        <name>[4Fe-4S] cluster</name>
        <dbReference type="ChEBI" id="CHEBI:49883"/>
        <label>1</label>
    </ligand>
</feature>
<accession>S9S0C4</accession>
<dbReference type="EC" id="2.8.4.3" evidence="10 14"/>
<evidence type="ECO:0000256" key="8">
    <source>
        <dbReference type="ARBA" id="ARBA00023004"/>
    </source>
</evidence>
<dbReference type="Proteomes" id="UP000015347">
    <property type="component" value="Unassembled WGS sequence"/>
</dbReference>
<keyword evidence="7 14" id="KW-0479">Metal-binding</keyword>
<dbReference type="AlphaFoldDB" id="S9S0C4"/>
<dbReference type="SFLD" id="SFLDG01082">
    <property type="entry name" value="B12-binding_domain_containing"/>
    <property type="match status" value="1"/>
</dbReference>
<comment type="catalytic activity">
    <reaction evidence="11">
        <text>N(6)-dimethylallyladenosine(37) in tRNA + (sulfur carrier)-SH + AH2 + S-adenosyl-L-methionine = 2-thio-N(6)-dimethylallyladenosine(37) in tRNA + (sulfur carrier)-H + 5'-deoxyadenosine + L-methionine + A + H(+)</text>
        <dbReference type="Rhea" id="RHEA:36339"/>
        <dbReference type="Rhea" id="RHEA-COMP:10375"/>
        <dbReference type="Rhea" id="RHEA-COMP:10377"/>
        <dbReference type="Rhea" id="RHEA-COMP:14737"/>
        <dbReference type="Rhea" id="RHEA-COMP:14739"/>
        <dbReference type="ChEBI" id="CHEBI:13193"/>
        <dbReference type="ChEBI" id="CHEBI:15378"/>
        <dbReference type="ChEBI" id="CHEBI:17319"/>
        <dbReference type="ChEBI" id="CHEBI:17499"/>
        <dbReference type="ChEBI" id="CHEBI:29917"/>
        <dbReference type="ChEBI" id="CHEBI:57844"/>
        <dbReference type="ChEBI" id="CHEBI:59789"/>
        <dbReference type="ChEBI" id="CHEBI:64428"/>
        <dbReference type="ChEBI" id="CHEBI:74415"/>
        <dbReference type="ChEBI" id="CHEBI:74416"/>
    </reaction>
    <physiologicalReaction direction="left-to-right" evidence="11">
        <dbReference type="Rhea" id="RHEA:36340"/>
    </physiologicalReaction>
</comment>
<comment type="caution">
    <text evidence="18">The sequence shown here is derived from an EMBL/GenBank/DDBJ whole genome shotgun (WGS) entry which is preliminary data.</text>
</comment>
<feature type="domain" description="MTTase N-terminal" evidence="16">
    <location>
        <begin position="5"/>
        <end position="121"/>
    </location>
</feature>
<keyword evidence="4 14" id="KW-0808">Transferase</keyword>
<dbReference type="Pfam" id="PF00919">
    <property type="entry name" value="UPF0004"/>
    <property type="match status" value="1"/>
</dbReference>
<evidence type="ECO:0000256" key="4">
    <source>
        <dbReference type="ARBA" id="ARBA00022679"/>
    </source>
</evidence>
<dbReference type="SFLD" id="SFLDS00029">
    <property type="entry name" value="Radical_SAM"/>
    <property type="match status" value="1"/>
</dbReference>
<feature type="binding site" evidence="14">
    <location>
        <position position="163"/>
    </location>
    <ligand>
        <name>[4Fe-4S] cluster</name>
        <dbReference type="ChEBI" id="CHEBI:49883"/>
        <label>2</label>
        <note>4Fe-4S-S-AdoMet</note>
    </ligand>
</feature>
<keyword evidence="3 14" id="KW-0963">Cytoplasm</keyword>
<keyword evidence="5 14" id="KW-0949">S-adenosyl-L-methionine</keyword>
<dbReference type="OrthoDB" id="9805215at2"/>
<evidence type="ECO:0000256" key="2">
    <source>
        <dbReference type="ARBA" id="ARBA00022485"/>
    </source>
</evidence>
<dbReference type="EMBL" id="APVH01000035">
    <property type="protein sequence ID" value="EPX79674.1"/>
    <property type="molecule type" value="Genomic_DNA"/>
</dbReference>
<evidence type="ECO:0000256" key="10">
    <source>
        <dbReference type="ARBA" id="ARBA00033765"/>
    </source>
</evidence>
<dbReference type="InterPro" id="IPR007197">
    <property type="entry name" value="rSAM"/>
</dbReference>
<protein>
    <recommendedName>
        <fullName evidence="10 14">tRNA-2-methylthio-N(6)-dimethylallyladenosine synthase</fullName>
        <ecNumber evidence="10 14">2.8.4.3</ecNumber>
    </recommendedName>
    <alternativeName>
        <fullName evidence="14">(Dimethylallyl)adenosine tRNA methylthiotransferase MiaB</fullName>
    </alternativeName>
    <alternativeName>
        <fullName evidence="14">tRNA-i(6)A37 methylthiotransferase</fullName>
    </alternativeName>
</protein>
<keyword evidence="2 14" id="KW-0004">4Fe-4S</keyword>
<comment type="catalytic activity">
    <reaction evidence="13">
        <text>N(6)-dimethylallyladenosine(37) in tRNA + (sulfur carrier)-SH + AH2 + 2 S-adenosyl-L-methionine = 2-methylsulfanyl-N(6)-dimethylallyladenosine(37) in tRNA + (sulfur carrier)-H + 5'-deoxyadenosine + L-methionine + A + S-adenosyl-L-homocysteine + 2 H(+)</text>
        <dbReference type="Rhea" id="RHEA:37067"/>
        <dbReference type="Rhea" id="RHEA-COMP:10375"/>
        <dbReference type="Rhea" id="RHEA-COMP:10376"/>
        <dbReference type="Rhea" id="RHEA-COMP:14737"/>
        <dbReference type="Rhea" id="RHEA-COMP:14739"/>
        <dbReference type="ChEBI" id="CHEBI:13193"/>
        <dbReference type="ChEBI" id="CHEBI:15378"/>
        <dbReference type="ChEBI" id="CHEBI:17319"/>
        <dbReference type="ChEBI" id="CHEBI:17499"/>
        <dbReference type="ChEBI" id="CHEBI:29917"/>
        <dbReference type="ChEBI" id="CHEBI:57844"/>
        <dbReference type="ChEBI" id="CHEBI:57856"/>
        <dbReference type="ChEBI" id="CHEBI:59789"/>
        <dbReference type="ChEBI" id="CHEBI:64428"/>
        <dbReference type="ChEBI" id="CHEBI:74415"/>
        <dbReference type="ChEBI" id="CHEBI:74417"/>
        <dbReference type="EC" id="2.8.4.3"/>
    </reaction>
    <physiologicalReaction direction="left-to-right" evidence="13">
        <dbReference type="Rhea" id="RHEA:37068"/>
    </physiologicalReaction>
</comment>
<dbReference type="Pfam" id="PF01938">
    <property type="entry name" value="TRAM"/>
    <property type="match status" value="1"/>
</dbReference>
<dbReference type="eggNOG" id="COG0621">
    <property type="taxonomic scope" value="Bacteria"/>
</dbReference>
<dbReference type="GO" id="GO:0046872">
    <property type="term" value="F:metal ion binding"/>
    <property type="evidence" value="ECO:0007669"/>
    <property type="project" value="UniProtKB-KW"/>
</dbReference>
<feature type="binding site" evidence="14">
    <location>
        <position position="84"/>
    </location>
    <ligand>
        <name>[4Fe-4S] cluster</name>
        <dbReference type="ChEBI" id="CHEBI:49883"/>
        <label>1</label>
    </ligand>
</feature>
<dbReference type="InterPro" id="IPR006638">
    <property type="entry name" value="Elp3/MiaA/NifB-like_rSAM"/>
</dbReference>
<evidence type="ECO:0000256" key="3">
    <source>
        <dbReference type="ARBA" id="ARBA00022490"/>
    </source>
</evidence>
<evidence type="ECO:0000256" key="9">
    <source>
        <dbReference type="ARBA" id="ARBA00023014"/>
    </source>
</evidence>
<keyword evidence="19" id="KW-1185">Reference proteome</keyword>
<evidence type="ECO:0000313" key="18">
    <source>
        <dbReference type="EMBL" id="EPX79674.1"/>
    </source>
</evidence>
<comment type="function">
    <text evidence="1 14">Catalyzes the methylthiolation of N6-(dimethylallyl)adenosine (i(6)A), leading to the formation of 2-methylthio-N6-(dimethylallyl)adenosine (ms(2)i(6)A) at position 37 in tRNAs that read codons beginning with uridine.</text>
</comment>
<comment type="catalytic activity">
    <reaction evidence="12">
        <text>2-thio-N(6)-dimethylallyladenosine(37) in tRNA + S-adenosyl-L-methionine = 2-methylsulfanyl-N(6)-dimethylallyladenosine(37) in tRNA + S-adenosyl-L-homocysteine + H(+)</text>
        <dbReference type="Rhea" id="RHEA:37063"/>
        <dbReference type="Rhea" id="RHEA-COMP:10376"/>
        <dbReference type="Rhea" id="RHEA-COMP:10377"/>
        <dbReference type="ChEBI" id="CHEBI:15378"/>
        <dbReference type="ChEBI" id="CHEBI:57856"/>
        <dbReference type="ChEBI" id="CHEBI:59789"/>
        <dbReference type="ChEBI" id="CHEBI:74416"/>
        <dbReference type="ChEBI" id="CHEBI:74417"/>
    </reaction>
    <physiologicalReaction direction="left-to-right" evidence="12">
        <dbReference type="Rhea" id="RHEA:37064"/>
    </physiologicalReaction>
</comment>
<dbReference type="HOGENOM" id="CLU_018697_2_2_5"/>
<dbReference type="PROSITE" id="PS01278">
    <property type="entry name" value="MTTASE_RADICAL"/>
    <property type="match status" value="1"/>
</dbReference>
<evidence type="ECO:0000256" key="13">
    <source>
        <dbReference type="ARBA" id="ARBA00052587"/>
    </source>
</evidence>
<evidence type="ECO:0000259" key="16">
    <source>
        <dbReference type="PROSITE" id="PS51449"/>
    </source>
</evidence>
<dbReference type="SUPFAM" id="SSF102114">
    <property type="entry name" value="Radical SAM enzymes"/>
    <property type="match status" value="1"/>
</dbReference>
<dbReference type="Gene3D" id="3.80.30.20">
    <property type="entry name" value="tm_1862 like domain"/>
    <property type="match status" value="1"/>
</dbReference>
<keyword evidence="9 14" id="KW-0411">Iron-sulfur</keyword>
<gene>
    <name evidence="14" type="primary">miaB</name>
    <name evidence="18" type="ORF">Salmuc_05616</name>
</gene>
<dbReference type="Pfam" id="PF04055">
    <property type="entry name" value="Radical_SAM"/>
    <property type="match status" value="1"/>
</dbReference>
<dbReference type="InterPro" id="IPR023404">
    <property type="entry name" value="rSAM_horseshoe"/>
</dbReference>
<dbReference type="SMART" id="SM00729">
    <property type="entry name" value="Elp3"/>
    <property type="match status" value="1"/>
</dbReference>
<dbReference type="InterPro" id="IPR002792">
    <property type="entry name" value="TRAM_dom"/>
</dbReference>
<feature type="domain" description="TRAM" evidence="15">
    <location>
        <begin position="374"/>
        <end position="435"/>
    </location>
</feature>
<dbReference type="InterPro" id="IPR020612">
    <property type="entry name" value="Methylthiotransferase_CS"/>
</dbReference>
<sequence length="435" mass="48551">MTGPRKLYIKTYGCQMNVYDSERMAEAMGGQGYVQTDRPDDADMILLNTCHIREKAAEKVYSELGRYKGLKAAKPDLRIGVAGCVAQAEGEEIMRRQPMVDLVVGPQSYHRLPEMEARAGNGAKVLDTDFPEEDKFERLKGRSKAKRGPTAFLTVQEGCDKFCAFCVVPYTRGAEVSRPADRVMAEARDLVERGVREITLLGQNVNAYHGHDRGLAGLIRQLATIDGLERIRFTTSHPNDMDDDLIAAHGDCEKLMPYLHLPVQAGSDRILKRMNRQHTAESYLRVIERLRAARPDLHLSGDFIVGFPEETEEDFRATLDLIEAVEYGSAFSFKYSERPGTPAAERPQVPEDEKDDRLQRLQALLTRQQRALQDAMVGREVGVLFEKPGRQPGQMGGKSEYLHAVHVEAEGLQPGDLRKVRITDSGPNSLAGTLV</sequence>
<name>S9S0C4_9RHOB</name>
<evidence type="ECO:0000256" key="6">
    <source>
        <dbReference type="ARBA" id="ARBA00022694"/>
    </source>
</evidence>
<comment type="subcellular location">
    <subcellularLocation>
        <location evidence="14">Cytoplasm</location>
    </subcellularLocation>
</comment>
<dbReference type="CDD" id="cd01335">
    <property type="entry name" value="Radical_SAM"/>
    <property type="match status" value="1"/>
</dbReference>
<feature type="binding site" evidence="14">
    <location>
        <position position="166"/>
    </location>
    <ligand>
        <name>[4Fe-4S] cluster</name>
        <dbReference type="ChEBI" id="CHEBI:49883"/>
        <label>2</label>
        <note>4Fe-4S-S-AdoMet</note>
    </ligand>
</feature>
<dbReference type="InterPro" id="IPR058240">
    <property type="entry name" value="rSAM_sf"/>
</dbReference>
<evidence type="ECO:0000256" key="14">
    <source>
        <dbReference type="HAMAP-Rule" id="MF_01864"/>
    </source>
</evidence>
<dbReference type="FunFam" id="3.80.30.20:FF:000001">
    <property type="entry name" value="tRNA-2-methylthio-N(6)-dimethylallyladenosine synthase 2"/>
    <property type="match status" value="1"/>
</dbReference>